<reference evidence="6 7" key="1">
    <citation type="submission" date="2024-11" db="EMBL/GenBank/DDBJ databases">
        <title>Adaptive evolution of stress response genes in parasites aligns with host niche diversity.</title>
        <authorList>
            <person name="Hahn C."/>
            <person name="Resl P."/>
        </authorList>
    </citation>
    <scope>NUCLEOTIDE SEQUENCE [LARGE SCALE GENOMIC DNA]</scope>
    <source>
        <strain evidence="6">EGGRZ-B1_66</strain>
        <tissue evidence="6">Body</tissue>
    </source>
</reference>
<dbReference type="FunFam" id="3.30.860.10:FF:000002">
    <property type="entry name" value="40S ribosomal protein S15"/>
    <property type="match status" value="1"/>
</dbReference>
<dbReference type="PANTHER" id="PTHR11880:SF2">
    <property type="entry name" value="SMALL RIBOSOMAL SUBUNIT PROTEIN US19"/>
    <property type="match status" value="1"/>
</dbReference>
<organism evidence="6 7">
    <name type="scientific">Cichlidogyrus casuarinus</name>
    <dbReference type="NCBI Taxonomy" id="1844966"/>
    <lineage>
        <taxon>Eukaryota</taxon>
        <taxon>Metazoa</taxon>
        <taxon>Spiralia</taxon>
        <taxon>Lophotrochozoa</taxon>
        <taxon>Platyhelminthes</taxon>
        <taxon>Monogenea</taxon>
        <taxon>Monopisthocotylea</taxon>
        <taxon>Dactylogyridea</taxon>
        <taxon>Ancyrocephalidae</taxon>
        <taxon>Cichlidogyrus</taxon>
    </lineage>
</organism>
<dbReference type="InterPro" id="IPR020934">
    <property type="entry name" value="Ribosomal_uS19_CS"/>
</dbReference>
<keyword evidence="7" id="KW-1185">Reference proteome</keyword>
<dbReference type="PROSITE" id="PS00323">
    <property type="entry name" value="RIBOSOMAL_S19"/>
    <property type="match status" value="1"/>
</dbReference>
<dbReference type="PIRSF" id="PIRSF002144">
    <property type="entry name" value="Ribosomal_S19"/>
    <property type="match status" value="1"/>
</dbReference>
<dbReference type="SUPFAM" id="SSF54570">
    <property type="entry name" value="Ribosomal protein S19"/>
    <property type="match status" value="1"/>
</dbReference>
<dbReference type="PRINTS" id="PR00975">
    <property type="entry name" value="RIBOSOMALS19"/>
</dbReference>
<dbReference type="AlphaFoldDB" id="A0ABD2PLN6"/>
<dbReference type="InterPro" id="IPR023575">
    <property type="entry name" value="Ribosomal_uS19_SF"/>
</dbReference>
<evidence type="ECO:0000256" key="2">
    <source>
        <dbReference type="ARBA" id="ARBA00022980"/>
    </source>
</evidence>
<keyword evidence="3 5" id="KW-0687">Ribonucleoprotein</keyword>
<name>A0ABD2PLN6_9PLAT</name>
<evidence type="ECO:0000256" key="4">
    <source>
        <dbReference type="ARBA" id="ARBA00035469"/>
    </source>
</evidence>
<protein>
    <recommendedName>
        <fullName evidence="4">40S ribosomal protein S15</fullName>
    </recommendedName>
</protein>
<evidence type="ECO:0000313" key="6">
    <source>
        <dbReference type="EMBL" id="KAL3308020.1"/>
    </source>
</evidence>
<dbReference type="NCBIfam" id="NF003121">
    <property type="entry name" value="PRK04038.1"/>
    <property type="match status" value="1"/>
</dbReference>
<proteinExistence type="inferred from homology"/>
<dbReference type="InterPro" id="IPR005713">
    <property type="entry name" value="Ribosomal_uS19_euk/arc"/>
</dbReference>
<accession>A0ABD2PLN6</accession>
<sequence length="142" mass="16400">MVTPKRRPFKKFSYRGVDLDQLMDLSNDKLGQLCRCRIRRRLKRGLTRKHESLLKRLRAAKKNCAQGEKPVCIKTHLRNMIIFPEMVGSIVGIYNGKTFNQVEIRPEMIGTYLAEYSITYKPIVHGRPGVGSTHSSRFIPLK</sequence>
<comment type="similarity">
    <text evidence="1 5">Belongs to the universal ribosomal protein uS19 family.</text>
</comment>
<dbReference type="GO" id="GO:0005840">
    <property type="term" value="C:ribosome"/>
    <property type="evidence" value="ECO:0007669"/>
    <property type="project" value="UniProtKB-KW"/>
</dbReference>
<dbReference type="GO" id="GO:1990904">
    <property type="term" value="C:ribonucleoprotein complex"/>
    <property type="evidence" value="ECO:0007669"/>
    <property type="project" value="UniProtKB-KW"/>
</dbReference>
<dbReference type="PANTHER" id="PTHR11880">
    <property type="entry name" value="RIBOSOMAL PROTEIN S19P FAMILY MEMBER"/>
    <property type="match status" value="1"/>
</dbReference>
<evidence type="ECO:0000256" key="3">
    <source>
        <dbReference type="ARBA" id="ARBA00023274"/>
    </source>
</evidence>
<evidence type="ECO:0000313" key="7">
    <source>
        <dbReference type="Proteomes" id="UP001626550"/>
    </source>
</evidence>
<dbReference type="NCBIfam" id="TIGR01025">
    <property type="entry name" value="uS19_arch"/>
    <property type="match status" value="1"/>
</dbReference>
<evidence type="ECO:0000256" key="1">
    <source>
        <dbReference type="ARBA" id="ARBA00007345"/>
    </source>
</evidence>
<dbReference type="Gene3D" id="3.30.860.10">
    <property type="entry name" value="30s Ribosomal Protein S19, Chain A"/>
    <property type="match status" value="1"/>
</dbReference>
<keyword evidence="2 5" id="KW-0689">Ribosomal protein</keyword>
<dbReference type="HAMAP" id="MF_00531">
    <property type="entry name" value="Ribosomal_uS19"/>
    <property type="match status" value="1"/>
</dbReference>
<evidence type="ECO:0000256" key="5">
    <source>
        <dbReference type="RuleBase" id="RU003485"/>
    </source>
</evidence>
<comment type="caution">
    <text evidence="6">The sequence shown here is derived from an EMBL/GenBank/DDBJ whole genome shotgun (WGS) entry which is preliminary data.</text>
</comment>
<dbReference type="Pfam" id="PF00203">
    <property type="entry name" value="Ribosomal_S19"/>
    <property type="match status" value="1"/>
</dbReference>
<dbReference type="InterPro" id="IPR002222">
    <property type="entry name" value="Ribosomal_uS19"/>
</dbReference>
<dbReference type="Proteomes" id="UP001626550">
    <property type="component" value="Unassembled WGS sequence"/>
</dbReference>
<gene>
    <name evidence="6" type="primary">RPS15A_2</name>
    <name evidence="6" type="ORF">Ciccas_013456</name>
</gene>
<dbReference type="EMBL" id="JBJKFK010006021">
    <property type="protein sequence ID" value="KAL3308020.1"/>
    <property type="molecule type" value="Genomic_DNA"/>
</dbReference>